<proteinExistence type="predicted"/>
<evidence type="ECO:0000259" key="1">
    <source>
        <dbReference type="SMART" id="SM00382"/>
    </source>
</evidence>
<dbReference type="InterPro" id="IPR057224">
    <property type="entry name" value="DUF7902"/>
</dbReference>
<dbReference type="SUPFAM" id="SSF52540">
    <property type="entry name" value="P-loop containing nucleoside triphosphate hydrolases"/>
    <property type="match status" value="1"/>
</dbReference>
<accession>A0A0L6JH24</accession>
<reference evidence="3" key="1">
    <citation type="submission" date="2015-07" db="EMBL/GenBank/DDBJ databases">
        <title>Near-Complete Genome Sequence of the Cellulolytic Bacterium Bacteroides (Pseudobacteroides) cellulosolvens ATCC 35603.</title>
        <authorList>
            <person name="Dassa B."/>
            <person name="Utturkar S.M."/>
            <person name="Klingeman D.M."/>
            <person name="Hurt R.A."/>
            <person name="Keller M."/>
            <person name="Xu J."/>
            <person name="Reddy Y.H.K."/>
            <person name="Borovok I."/>
            <person name="Grinberg I.R."/>
            <person name="Lamed R."/>
            <person name="Zhivin O."/>
            <person name="Bayer E.A."/>
            <person name="Brown S.D."/>
        </authorList>
    </citation>
    <scope>NUCLEOTIDE SEQUENCE [LARGE SCALE GENOMIC DNA]</scope>
    <source>
        <strain evidence="3">DSM 2933</strain>
    </source>
</reference>
<dbReference type="OrthoDB" id="9814769at2"/>
<dbReference type="GO" id="GO:0005524">
    <property type="term" value="F:ATP binding"/>
    <property type="evidence" value="ECO:0007669"/>
    <property type="project" value="InterPro"/>
</dbReference>
<dbReference type="SMART" id="SM00382">
    <property type="entry name" value="AAA"/>
    <property type="match status" value="1"/>
</dbReference>
<dbReference type="Pfam" id="PF00004">
    <property type="entry name" value="AAA"/>
    <property type="match status" value="1"/>
</dbReference>
<evidence type="ECO:0000313" key="3">
    <source>
        <dbReference type="Proteomes" id="UP000036923"/>
    </source>
</evidence>
<dbReference type="InterPro" id="IPR027417">
    <property type="entry name" value="P-loop_NTPase"/>
</dbReference>
<comment type="caution">
    <text evidence="2">The sequence shown here is derived from an EMBL/GenBank/DDBJ whole genome shotgun (WGS) entry which is preliminary data.</text>
</comment>
<protein>
    <recommendedName>
        <fullName evidence="1">AAA+ ATPase domain-containing protein</fullName>
    </recommendedName>
</protein>
<dbReference type="STRING" id="398512.Bccel_0418"/>
<dbReference type="InterPro" id="IPR003593">
    <property type="entry name" value="AAA+_ATPase"/>
</dbReference>
<dbReference type="Pfam" id="PF25472">
    <property type="entry name" value="DUF7902"/>
    <property type="match status" value="1"/>
</dbReference>
<organism evidence="2 3">
    <name type="scientific">Pseudobacteroides cellulosolvens ATCC 35603 = DSM 2933</name>
    <dbReference type="NCBI Taxonomy" id="398512"/>
    <lineage>
        <taxon>Bacteria</taxon>
        <taxon>Bacillati</taxon>
        <taxon>Bacillota</taxon>
        <taxon>Clostridia</taxon>
        <taxon>Eubacteriales</taxon>
        <taxon>Oscillospiraceae</taxon>
        <taxon>Pseudobacteroides</taxon>
    </lineage>
</organism>
<dbReference type="Gene3D" id="3.40.50.300">
    <property type="entry name" value="P-loop containing nucleotide triphosphate hydrolases"/>
    <property type="match status" value="1"/>
</dbReference>
<dbReference type="InterPro" id="IPR020958">
    <property type="entry name" value="DUF3686"/>
</dbReference>
<dbReference type="InterPro" id="IPR003959">
    <property type="entry name" value="ATPase_AAA_core"/>
</dbReference>
<gene>
    <name evidence="2" type="ORF">Bccel_0418</name>
</gene>
<dbReference type="GO" id="GO:0016887">
    <property type="term" value="F:ATP hydrolysis activity"/>
    <property type="evidence" value="ECO:0007669"/>
    <property type="project" value="InterPro"/>
</dbReference>
<evidence type="ECO:0000313" key="2">
    <source>
        <dbReference type="EMBL" id="KNY25161.1"/>
    </source>
</evidence>
<dbReference type="EMBL" id="LGTC01000001">
    <property type="protein sequence ID" value="KNY25161.1"/>
    <property type="molecule type" value="Genomic_DNA"/>
</dbReference>
<name>A0A0L6JH24_9FIRM</name>
<sequence>MGLKNSVLLSDVFSVYEYKDKTFTKLDLSLIDDKQFIADFNDLYKYYKNTFFSKFTFRGPTLYMIFQIGKNPTDIKVFKWVLNGSSLTYVDSRSEHEVRFAYPSDINWERTRREDHRDGLHPHISLKDKVFVETLDGDLTIKIENNTNVGKGIYSEPVEDKDQTLDDAEVYYSVVGYLVLIKIKPYKEDEFRYFVFNEKIKSIERIDAIKDSCILLPDDHGLIFPKGYYLKSGENKIFDVALDKCIFDRKVDSTNGEDFQYVFYNMESGTYVIYTYNIIEQKIETPICCSGYSYFKNGELIVFKHNDSPCKNHMLQIWQTPFVGKNFVLESKSDSMLYKIGNKEIVRAMADCRNVYNLIQKGEGYQEIYIDIVKESEHIVDSYFWLDKEEAFSIKTVLNEIKTTASSTIAEFEKVISIKTNTKKQIDDASDKTKKLLNDVEFGHFNSIDEFVNILAALRTLRGEVVSLKDLKYADVICIEAMEKDIVEQNELFSQKCIEFLLRDEGLKPYVGKVQTLSEKIISISKSSDGKLLYEEMNNTSLDLELLIDIVSNFNIEDPTKTTEIIEKISAVYAALNQWKSKVKSKVDELLRGESQAQFASQMKLLSQSVVNFIDLSDTPEKCETYLNKAMVSIQELESKFSEFDEYVSKLTQKREEIYNAFEVRKQAIIENKNKKLLALFSSCDRMLKGIEQRLQGFDTVNEINAYFASDIMIQKVRDIIEELSKLGDSVKADELAARLKTVKEEALRQLKDKKELYVDNKNVIKFGKHHFAVNTQKIDLALIPKEGSLNIHITGTDYWEKVSHEEFNKFKGIWEQTLVSENSEIYRAEYLAYRIYESSKNGVIENFDTLSRYSDEELSDFIRKFMEPRYNDGYTKGVHDVDCFKILKVLFELRREIDLVVFAPKARALAFLFWSSYEDVQFKKIIKTRLSELSKIFLYFNTKPSLDEICDELAVKIKDALSKYSFVDEAYVKEASEYLCLELLRGDCFAKSFEVQEMQKGFIENLKTKNAFDVFNDSLKAVSCDLEGAYYLVRQWYYAYIDETKNKDGIEFLDEFIISFILSGNIRYREIKTGTKINIKGLIGVHPNIVNGEYMLSYNSFINKLEYYCENTAQDFGKYQELKNIYIKKIRGELRLDEFKPAVLSSFVRNKLIDEVYIPLIGDNLAKQIGVAGDNKRTDLMGMLLLISPPGYGKTTLMEYIANRLGVILVKINGPAIGNSVVSLDPDMANSASAKAELRKLNMAFKMGNNVMIYVDDIQHCNPEFLQKFIPLCDGQRKIEGVYNGVGQSFDLRGKKVIVVMAGNPYTESGDMFQIPDMLANRADVYNLGDMLRENEKAFKLSYLENSITSNPVLGKLSGKGQKDIYTLIDIAENGMREGLDFEGSYSAEEINECVEVIKKLNRVRDIVLKINMEYIHSAAQADEYRKEPPFKLQGSYRNMNKISERVLAVMNDEELNGVILGSYENDAQTLTTGAEANLLKWKELVFGLEEKEELRWNEIKDIYNKNRMAKSSNKIDQAVIKLGDFSDKLELIRDVLEKGFGK</sequence>
<dbReference type="Proteomes" id="UP000036923">
    <property type="component" value="Unassembled WGS sequence"/>
</dbReference>
<dbReference type="eggNOG" id="COG0714">
    <property type="taxonomic scope" value="Bacteria"/>
</dbReference>
<feature type="domain" description="AAA+ ATPase" evidence="1">
    <location>
        <begin position="1181"/>
        <end position="1330"/>
    </location>
</feature>
<dbReference type="PATRIC" id="fig|398512.5.peg.438"/>
<dbReference type="Pfam" id="PF12458">
    <property type="entry name" value="DUF3686"/>
    <property type="match status" value="1"/>
</dbReference>
<dbReference type="RefSeq" id="WP_050752993.1">
    <property type="nucleotide sequence ID" value="NZ_KN050763.1"/>
</dbReference>
<keyword evidence="3" id="KW-1185">Reference proteome</keyword>